<dbReference type="PANTHER" id="PTHR14312:SF1">
    <property type="entry name" value="BASIC-LEUCINE ZIPPER TRANSCRIPTION FACTOR A"/>
    <property type="match status" value="1"/>
</dbReference>
<proteinExistence type="predicted"/>
<feature type="compositionally biased region" description="Low complexity" evidence="1">
    <location>
        <begin position="571"/>
        <end position="581"/>
    </location>
</feature>
<reference evidence="3" key="1">
    <citation type="submission" date="2025-08" db="UniProtKB">
        <authorList>
            <consortium name="RefSeq"/>
        </authorList>
    </citation>
    <scope>IDENTIFICATION</scope>
</reference>
<name>A0A6P6RP83_9EIME</name>
<dbReference type="GeneID" id="113146452"/>
<feature type="compositionally biased region" description="Low complexity" evidence="1">
    <location>
        <begin position="777"/>
        <end position="787"/>
    </location>
</feature>
<accession>A0A6P6RP83</accession>
<sequence>MALKGTLRAKQGKIFLLRVQEDCWCCARPSLGAKTQFGQESVSEGHIHEGPPCPLTSGSNNNPTGITDTRFLLEYLYPEECTAARPAVAIAGGGAAGGATPRTSFVSVKTSPAVSQVRRCNQVTLWRARGSCSSDAEGAVKAAAFEEASAASKEVAEEAAGASPADSQSGGFDAARSSSSSSSIGSFKRRYRSARAATAATVARRRQELLLKGGCNSWSEQMHADFFFQSFPLEDEHMRLLPADALSLVGCVLPLPFPSVNCLTVGGGHTSAVSGAMQSLQLPLQKRPLTTCLLQSTALRAAASEGAFSGSDAGSSGNEAFWMSQCSWRVEASPSLDSSSCCCALLEQLGEKGGLGFHTDGGLHRDMLSSLQLISLVLPAHLQQQVSRLLLQLAACSRALLQQAGAVEAELLLRQQQQQLVARQQRRSTGSSLSGSGRRLWGRKRGMGCGSSRSCSCTYCYVDSRAVGVEEVESSETEEVLACLASAVGGEVPAENAGESHAPVPALPSKNGAAAAQDQRESAELSATGTATALLAVSSEKTAKAQPLDEEEGDEWELEKAFEEAMESGEAENAAQQQRQASVSHAAGDLDQEFEFDDVDVDDPQGAAASGAAAAAAAAAAAVVGVAASHSQQQQQTQQLHGVRSLSAVAAEGIAAASSGGGGGSLSGVPRAAVSRSDEAVFAAAAAVFAAEDAFVQSVLWGEIPGSSSFSLAKGFAALAWRETDPPACKAERPHRARAARAAAAGAAAARAAAAATAADAHRRLPSSAHHTEQQHEQAAAAAAAAHAADEAAAHRKDLLAALEKAASTAAAM</sequence>
<evidence type="ECO:0000256" key="1">
    <source>
        <dbReference type="SAM" id="MobiDB-lite"/>
    </source>
</evidence>
<feature type="region of interest" description="Disordered" evidence="1">
    <location>
        <begin position="43"/>
        <end position="62"/>
    </location>
</feature>
<dbReference type="GO" id="GO:0043565">
    <property type="term" value="F:sequence-specific DNA binding"/>
    <property type="evidence" value="ECO:0007669"/>
    <property type="project" value="TreeGrafter"/>
</dbReference>
<protein>
    <submittedName>
        <fullName evidence="3">Uncharacterized protein LOC113146452</fullName>
    </submittedName>
</protein>
<dbReference type="AlphaFoldDB" id="A0A6P6RP83"/>
<gene>
    <name evidence="3" type="primary">LOC113146452</name>
</gene>
<evidence type="ECO:0000313" key="2">
    <source>
        <dbReference type="Proteomes" id="UP000515125"/>
    </source>
</evidence>
<evidence type="ECO:0000313" key="3">
    <source>
        <dbReference type="RefSeq" id="XP_026189626.1"/>
    </source>
</evidence>
<dbReference type="GO" id="GO:0010468">
    <property type="term" value="P:regulation of gene expression"/>
    <property type="evidence" value="ECO:0007669"/>
    <property type="project" value="TreeGrafter"/>
</dbReference>
<feature type="region of interest" description="Disordered" evidence="1">
    <location>
        <begin position="759"/>
        <end position="788"/>
    </location>
</feature>
<feature type="region of interest" description="Disordered" evidence="1">
    <location>
        <begin position="494"/>
        <end position="528"/>
    </location>
</feature>
<dbReference type="RefSeq" id="XP_026189626.1">
    <property type="nucleotide sequence ID" value="XM_026333841.1"/>
</dbReference>
<dbReference type="Proteomes" id="UP000515125">
    <property type="component" value="Unplaced"/>
</dbReference>
<feature type="region of interest" description="Disordered" evidence="1">
    <location>
        <begin position="155"/>
        <end position="184"/>
    </location>
</feature>
<dbReference type="GO" id="GO:0005634">
    <property type="term" value="C:nucleus"/>
    <property type="evidence" value="ECO:0007669"/>
    <property type="project" value="TreeGrafter"/>
</dbReference>
<organism evidence="2 3">
    <name type="scientific">Cyclospora cayetanensis</name>
    <dbReference type="NCBI Taxonomy" id="88456"/>
    <lineage>
        <taxon>Eukaryota</taxon>
        <taxon>Sar</taxon>
        <taxon>Alveolata</taxon>
        <taxon>Apicomplexa</taxon>
        <taxon>Conoidasida</taxon>
        <taxon>Coccidia</taxon>
        <taxon>Eucoccidiorida</taxon>
        <taxon>Eimeriorina</taxon>
        <taxon>Eimeriidae</taxon>
        <taxon>Cyclospora</taxon>
    </lineage>
</organism>
<feature type="region of interest" description="Disordered" evidence="1">
    <location>
        <begin position="564"/>
        <end position="585"/>
    </location>
</feature>
<keyword evidence="2" id="KW-1185">Reference proteome</keyword>
<dbReference type="PANTHER" id="PTHR14312">
    <property type="entry name" value="CREB/ATF BZIP TRANSCRIPTION FACTOR"/>
    <property type="match status" value="1"/>
</dbReference>